<dbReference type="PANTHER" id="PTHR24046">
    <property type="entry name" value="SIGNAL PEPTIDE, CUB AND EGF-LIKE DOMAIN-CONTAINING"/>
    <property type="match status" value="1"/>
</dbReference>
<proteinExistence type="predicted"/>
<dbReference type="SMART" id="SM00181">
    <property type="entry name" value="EGF"/>
    <property type="match status" value="2"/>
</dbReference>
<dbReference type="AlphaFoldDB" id="A0AAF5Q3Y2"/>
<keyword evidence="2 3" id="KW-1015">Disulfide bond</keyword>
<dbReference type="PROSITE" id="PS01186">
    <property type="entry name" value="EGF_2"/>
    <property type="match status" value="1"/>
</dbReference>
<dbReference type="Pfam" id="PF12947">
    <property type="entry name" value="EGF_3"/>
    <property type="match status" value="1"/>
</dbReference>
<dbReference type="PROSITE" id="PS00022">
    <property type="entry name" value="EGF_1"/>
    <property type="match status" value="1"/>
</dbReference>
<dbReference type="InterPro" id="IPR000742">
    <property type="entry name" value="EGF"/>
</dbReference>
<dbReference type="WBParaSite" id="mrna-Wban_10205">
    <property type="protein sequence ID" value="mrna-Wban_10205"/>
    <property type="gene ID" value="Wban_10205"/>
</dbReference>
<evidence type="ECO:0000256" key="1">
    <source>
        <dbReference type="ARBA" id="ARBA00022536"/>
    </source>
</evidence>
<dbReference type="InterPro" id="IPR024731">
    <property type="entry name" value="NELL2-like_EGF"/>
</dbReference>
<evidence type="ECO:0000313" key="7">
    <source>
        <dbReference type="WBParaSite" id="mrna-Wban_10205"/>
    </source>
</evidence>
<dbReference type="Gene3D" id="2.40.155.10">
    <property type="entry name" value="Green fluorescent protein"/>
    <property type="match status" value="1"/>
</dbReference>
<organism evidence="6 7">
    <name type="scientific">Wuchereria bancrofti</name>
    <dbReference type="NCBI Taxonomy" id="6293"/>
    <lineage>
        <taxon>Eukaryota</taxon>
        <taxon>Metazoa</taxon>
        <taxon>Ecdysozoa</taxon>
        <taxon>Nematoda</taxon>
        <taxon>Chromadorea</taxon>
        <taxon>Rhabditida</taxon>
        <taxon>Spirurina</taxon>
        <taxon>Spiruromorpha</taxon>
        <taxon>Filarioidea</taxon>
        <taxon>Onchocercidae</taxon>
        <taxon>Wuchereria</taxon>
    </lineage>
</organism>
<feature type="disulfide bond" evidence="3">
    <location>
        <begin position="456"/>
        <end position="466"/>
    </location>
</feature>
<sequence>MIIYHHHHHHIFITYKRQYFLANIICCFILLTAIHESSATQETVPAVRVVRFQVDYPNASLENIQKVPKWNAIMRNSVLASLRFINKHWLICGGTKSEKKMNDCGKVQVTGEIVQPKYYRINATFIAERDPIRNVKVDATSTVYAVVQIGLRGGIFQYTNALKILGKPSQLLTFDEAFFCYRGSTLIDQDKCILCEPGHYHSLLSKRCEHCPRGYYQHRSGRPHCNKCPQGYTTLAIGSLNITACIVECSAGYFLNEITDKCEPCGYLAYQPNSGSTYCLPCPQNTVTLSINSILIDQCIGNCPAGQEHSSDGGCVPCQRGFFKESNDLFCRPCDPAYITESVGSVSEKSCILPSCQQGYYLNWHYKQCLNCSYGYYQDEIGSNACKQCPSGTTTRIRGATSIETCVSTNQCASGEHRCHWLAACIDLPDNENKPAYSCRCQPGFVGNGFTCTDICLNLCYNNAECIKTSRGEPRCICKPGYRGLRCEIKK</sequence>
<dbReference type="GO" id="GO:0005615">
    <property type="term" value="C:extracellular space"/>
    <property type="evidence" value="ECO:0007669"/>
    <property type="project" value="TreeGrafter"/>
</dbReference>
<dbReference type="GO" id="GO:0009986">
    <property type="term" value="C:cell surface"/>
    <property type="evidence" value="ECO:0007669"/>
    <property type="project" value="TreeGrafter"/>
</dbReference>
<evidence type="ECO:0000256" key="2">
    <source>
        <dbReference type="ARBA" id="ARBA00023157"/>
    </source>
</evidence>
<evidence type="ECO:0000259" key="5">
    <source>
        <dbReference type="PROSITE" id="PS50026"/>
    </source>
</evidence>
<evidence type="ECO:0000313" key="6">
    <source>
        <dbReference type="Proteomes" id="UP000093561"/>
    </source>
</evidence>
<dbReference type="Gene3D" id="2.10.25.10">
    <property type="entry name" value="Laminin"/>
    <property type="match status" value="1"/>
</dbReference>
<dbReference type="SUPFAM" id="SSF57184">
    <property type="entry name" value="Growth factor receptor domain"/>
    <property type="match status" value="2"/>
</dbReference>
<dbReference type="PANTHER" id="PTHR24046:SF5">
    <property type="entry name" value="EGF-LIKE DOMAIN-CONTAINING PROTEIN"/>
    <property type="match status" value="1"/>
</dbReference>
<dbReference type="PROSITE" id="PS50026">
    <property type="entry name" value="EGF_3"/>
    <property type="match status" value="2"/>
</dbReference>
<feature type="transmembrane region" description="Helical" evidence="4">
    <location>
        <begin position="20"/>
        <end position="38"/>
    </location>
</feature>
<dbReference type="InterPro" id="IPR052071">
    <property type="entry name" value="SCUB_EGF-like_domain"/>
</dbReference>
<dbReference type="InterPro" id="IPR011641">
    <property type="entry name" value="Tyr-kin_ephrin_A/B_rcpt-like"/>
</dbReference>
<comment type="caution">
    <text evidence="3">Lacks conserved residue(s) required for the propagation of feature annotation.</text>
</comment>
<keyword evidence="4" id="KW-0812">Transmembrane</keyword>
<reference evidence="6" key="2">
    <citation type="journal article" date="2016" name="Mol. Ecol.">
        <title>Population genomics of the filarial nematode parasite Wuchereria bancrofti from mosquitoes.</title>
        <authorList>
            <person name="Small S.T."/>
            <person name="Reimer L.J."/>
            <person name="Tisch D.J."/>
            <person name="King C.L."/>
            <person name="Christensen B.M."/>
            <person name="Siba P.M."/>
            <person name="Kazura J.W."/>
            <person name="Serre D."/>
            <person name="Zimmerman P.A."/>
        </authorList>
    </citation>
    <scope>NUCLEOTIDE SEQUENCE</scope>
    <source>
        <strain evidence="6">pt0022</strain>
    </source>
</reference>
<dbReference type="InterPro" id="IPR009017">
    <property type="entry name" value="GFP"/>
</dbReference>
<keyword evidence="4" id="KW-0472">Membrane</keyword>
<dbReference type="SMART" id="SM01411">
    <property type="entry name" value="Ephrin_rec_like"/>
    <property type="match status" value="4"/>
</dbReference>
<dbReference type="GO" id="GO:0007165">
    <property type="term" value="P:signal transduction"/>
    <property type="evidence" value="ECO:0007669"/>
    <property type="project" value="TreeGrafter"/>
</dbReference>
<feature type="domain" description="EGF-like" evidence="5">
    <location>
        <begin position="453"/>
        <end position="488"/>
    </location>
</feature>
<keyword evidence="1 3" id="KW-0245">EGF-like domain</keyword>
<evidence type="ECO:0000256" key="4">
    <source>
        <dbReference type="SAM" id="Phobius"/>
    </source>
</evidence>
<evidence type="ECO:0000256" key="3">
    <source>
        <dbReference type="PROSITE-ProRule" id="PRU00076"/>
    </source>
</evidence>
<feature type="domain" description="EGF-like" evidence="5">
    <location>
        <begin position="408"/>
        <end position="451"/>
    </location>
</feature>
<reference evidence="7" key="3">
    <citation type="submission" date="2024-02" db="UniProtKB">
        <authorList>
            <consortium name="WormBaseParasite"/>
        </authorList>
    </citation>
    <scope>IDENTIFICATION</scope>
    <source>
        <strain evidence="7">pt0022</strain>
    </source>
</reference>
<dbReference type="Proteomes" id="UP000093561">
    <property type="component" value="Unassembled WGS sequence"/>
</dbReference>
<dbReference type="Pfam" id="PF07699">
    <property type="entry name" value="Ephrin_rec_like"/>
    <property type="match status" value="4"/>
</dbReference>
<keyword evidence="4" id="KW-1133">Transmembrane helix</keyword>
<dbReference type="InterPro" id="IPR009030">
    <property type="entry name" value="Growth_fac_rcpt_cys_sf"/>
</dbReference>
<dbReference type="Gene3D" id="2.10.50.10">
    <property type="entry name" value="Tumor Necrosis Factor Receptor, subunit A, domain 2"/>
    <property type="match status" value="4"/>
</dbReference>
<dbReference type="Pfam" id="PF00008">
    <property type="entry name" value="EGF"/>
    <property type="match status" value="1"/>
</dbReference>
<accession>A0AAF5Q3Y2</accession>
<name>A0AAF5Q3Y2_WUCBA</name>
<protein>
    <recommendedName>
        <fullName evidence="5">EGF-like domain-containing protein</fullName>
    </recommendedName>
</protein>
<feature type="disulfide bond" evidence="3">
    <location>
        <begin position="478"/>
        <end position="487"/>
    </location>
</feature>
<reference evidence="6" key="1">
    <citation type="submission" date="2015-03" db="EMBL/GenBank/DDBJ databases">
        <title>Wuchereria bancrofti Genome Sequencing Papua New Guinea Strain.</title>
        <authorList>
            <person name="Small S.T."/>
            <person name="Serre D."/>
            <person name="Zimmerman P.A."/>
        </authorList>
    </citation>
    <scope>NUCLEOTIDE SEQUENCE [LARGE SCALE GENOMIC DNA]</scope>
    <source>
        <strain evidence="6">pt0022</strain>
    </source>
</reference>